<protein>
    <recommendedName>
        <fullName evidence="4">DUF1232 domain-containing protein</fullName>
    </recommendedName>
</protein>
<evidence type="ECO:0000313" key="3">
    <source>
        <dbReference type="Proteomes" id="UP000622890"/>
    </source>
</evidence>
<dbReference type="Proteomes" id="UP000622890">
    <property type="component" value="Unassembled WGS sequence"/>
</dbReference>
<keyword evidence="1" id="KW-0472">Membrane</keyword>
<evidence type="ECO:0008006" key="4">
    <source>
        <dbReference type="Google" id="ProtNLM"/>
    </source>
</evidence>
<keyword evidence="3" id="KW-1185">Reference proteome</keyword>
<reference evidence="2" key="1">
    <citation type="submission" date="2021-01" db="EMBL/GenBank/DDBJ databases">
        <title>Genome sequence of strain Noviherbaspirillum sp. DKR-6.</title>
        <authorList>
            <person name="Chaudhary D.K."/>
        </authorList>
    </citation>
    <scope>NUCLEOTIDE SEQUENCE</scope>
    <source>
        <strain evidence="2">DKR-6</strain>
    </source>
</reference>
<proteinExistence type="predicted"/>
<feature type="transmembrane region" description="Helical" evidence="1">
    <location>
        <begin position="49"/>
        <end position="71"/>
    </location>
</feature>
<name>A0A934W7Z5_9BURK</name>
<comment type="caution">
    <text evidence="2">The sequence shown here is derived from an EMBL/GenBank/DDBJ whole genome shotgun (WGS) entry which is preliminary data.</text>
</comment>
<accession>A0A934W7Z5</accession>
<dbReference type="EMBL" id="JAEPBG010000016">
    <property type="protein sequence ID" value="MBK4738012.1"/>
    <property type="molecule type" value="Genomic_DNA"/>
</dbReference>
<dbReference type="AlphaFoldDB" id="A0A934W7Z5"/>
<organism evidence="2 3">
    <name type="scientific">Noviherbaspirillum pedocola</name>
    <dbReference type="NCBI Taxonomy" id="2801341"/>
    <lineage>
        <taxon>Bacteria</taxon>
        <taxon>Pseudomonadati</taxon>
        <taxon>Pseudomonadota</taxon>
        <taxon>Betaproteobacteria</taxon>
        <taxon>Burkholderiales</taxon>
        <taxon>Oxalobacteraceae</taxon>
        <taxon>Noviherbaspirillum</taxon>
    </lineage>
</organism>
<keyword evidence="1" id="KW-0812">Transmembrane</keyword>
<evidence type="ECO:0000256" key="1">
    <source>
        <dbReference type="SAM" id="Phobius"/>
    </source>
</evidence>
<sequence>MKRLMLLLWKTSRADLHLLWHALKHPSRPGWLLPAVALLGMYAVSPLNLAIPLLGIVDDLVLVPLLLHFLVSRLPMEVRADAVRVTTPRRYR</sequence>
<keyword evidence="1" id="KW-1133">Transmembrane helix</keyword>
<gene>
    <name evidence="2" type="ORF">JJB74_25600</name>
</gene>
<dbReference type="RefSeq" id="WP_200596866.1">
    <property type="nucleotide sequence ID" value="NZ_JAEPBG010000016.1"/>
</dbReference>
<evidence type="ECO:0000313" key="2">
    <source>
        <dbReference type="EMBL" id="MBK4738012.1"/>
    </source>
</evidence>